<evidence type="ECO:0000256" key="1">
    <source>
        <dbReference type="ARBA" id="ARBA00022801"/>
    </source>
</evidence>
<dbReference type="InterPro" id="IPR005645">
    <property type="entry name" value="FSH-like_dom"/>
</dbReference>
<dbReference type="Pfam" id="PF03959">
    <property type="entry name" value="FSH1"/>
    <property type="match status" value="1"/>
</dbReference>
<protein>
    <submittedName>
        <fullName evidence="3">Serine hydrolase FSH</fullName>
    </submittedName>
</protein>
<keyword evidence="1 3" id="KW-0378">Hydrolase</keyword>
<dbReference type="RefSeq" id="XP_070897557.1">
    <property type="nucleotide sequence ID" value="XM_071046089.1"/>
</dbReference>
<name>A0ABR4K454_9EURO</name>
<dbReference type="SUPFAM" id="SSF53474">
    <property type="entry name" value="alpha/beta-Hydrolases"/>
    <property type="match status" value="1"/>
</dbReference>
<dbReference type="InterPro" id="IPR050593">
    <property type="entry name" value="LovG"/>
</dbReference>
<sequence length="255" mass="26815">MHFLCLHGVGTNIKVLELQTSAIRFALGPGHTYDFVEGALDHPMAPVVAIRPGISNLVSPTDTFHAYFAPTSGLSMLSALRDLVALIADADPPYDGVVGFSHGSCLAATLLLRPSPSPLARLAEHSAFATLRARAPAPFRVAVFFSAGMAADYAALQADEVKMLEQTQAQAPSSGERAAVPMTIDIPTAHVFAENDEVAPGQGHLLARLCSAQGRHVSTHRLGHCIPGAGERRDLDNAVRAIRGAISDAEARGKG</sequence>
<dbReference type="PANTHER" id="PTHR48070:SF7">
    <property type="entry name" value="SERINE HYDROLASE FSH DOMAIN-CONTAINING PROTEIN-RELATED"/>
    <property type="match status" value="1"/>
</dbReference>
<gene>
    <name evidence="3" type="ORF">BJX68DRAFT_268410</name>
</gene>
<dbReference type="InterPro" id="IPR029058">
    <property type="entry name" value="AB_hydrolase_fold"/>
</dbReference>
<dbReference type="GeneID" id="98161253"/>
<evidence type="ECO:0000313" key="4">
    <source>
        <dbReference type="Proteomes" id="UP001610444"/>
    </source>
</evidence>
<comment type="caution">
    <text evidence="3">The sequence shown here is derived from an EMBL/GenBank/DDBJ whole genome shotgun (WGS) entry which is preliminary data.</text>
</comment>
<proteinExistence type="predicted"/>
<feature type="domain" description="Serine hydrolase" evidence="2">
    <location>
        <begin position="2"/>
        <end position="229"/>
    </location>
</feature>
<dbReference type="Proteomes" id="UP001610444">
    <property type="component" value="Unassembled WGS sequence"/>
</dbReference>
<reference evidence="3 4" key="1">
    <citation type="submission" date="2024-07" db="EMBL/GenBank/DDBJ databases">
        <title>Section-level genome sequencing and comparative genomics of Aspergillus sections Usti and Cavernicolus.</title>
        <authorList>
            <consortium name="Lawrence Berkeley National Laboratory"/>
            <person name="Nybo J.L."/>
            <person name="Vesth T.C."/>
            <person name="Theobald S."/>
            <person name="Frisvad J.C."/>
            <person name="Larsen T.O."/>
            <person name="Kjaerboelling I."/>
            <person name="Rothschild-Mancinelli K."/>
            <person name="Lyhne E.K."/>
            <person name="Kogle M.E."/>
            <person name="Barry K."/>
            <person name="Clum A."/>
            <person name="Na H."/>
            <person name="Ledsgaard L."/>
            <person name="Lin J."/>
            <person name="Lipzen A."/>
            <person name="Kuo A."/>
            <person name="Riley R."/>
            <person name="Mondo S."/>
            <person name="LaButti K."/>
            <person name="Haridas S."/>
            <person name="Pangalinan J."/>
            <person name="Salamov A.A."/>
            <person name="Simmons B.A."/>
            <person name="Magnuson J.K."/>
            <person name="Chen J."/>
            <person name="Drula E."/>
            <person name="Henrissat B."/>
            <person name="Wiebenga A."/>
            <person name="Lubbers R.J."/>
            <person name="Gomes A.C."/>
            <person name="Macurrencykelacurrency M.R."/>
            <person name="Stajich J."/>
            <person name="Grigoriev I.V."/>
            <person name="Mortensen U.H."/>
            <person name="De vries R.P."/>
            <person name="Baker S.E."/>
            <person name="Andersen M.R."/>
        </authorList>
    </citation>
    <scope>NUCLEOTIDE SEQUENCE [LARGE SCALE GENOMIC DNA]</scope>
    <source>
        <strain evidence="3 4">CBS 756.74</strain>
    </source>
</reference>
<dbReference type="EMBL" id="JBFXLR010000030">
    <property type="protein sequence ID" value="KAL2847110.1"/>
    <property type="molecule type" value="Genomic_DNA"/>
</dbReference>
<accession>A0ABR4K454</accession>
<keyword evidence="4" id="KW-1185">Reference proteome</keyword>
<dbReference type="PANTHER" id="PTHR48070">
    <property type="entry name" value="ESTERASE OVCA2"/>
    <property type="match status" value="1"/>
</dbReference>
<organism evidence="3 4">
    <name type="scientific">Aspergillus pseudodeflectus</name>
    <dbReference type="NCBI Taxonomy" id="176178"/>
    <lineage>
        <taxon>Eukaryota</taxon>
        <taxon>Fungi</taxon>
        <taxon>Dikarya</taxon>
        <taxon>Ascomycota</taxon>
        <taxon>Pezizomycotina</taxon>
        <taxon>Eurotiomycetes</taxon>
        <taxon>Eurotiomycetidae</taxon>
        <taxon>Eurotiales</taxon>
        <taxon>Aspergillaceae</taxon>
        <taxon>Aspergillus</taxon>
        <taxon>Aspergillus subgen. Nidulantes</taxon>
    </lineage>
</organism>
<evidence type="ECO:0000259" key="2">
    <source>
        <dbReference type="Pfam" id="PF03959"/>
    </source>
</evidence>
<dbReference type="Gene3D" id="3.40.50.1820">
    <property type="entry name" value="alpha/beta hydrolase"/>
    <property type="match status" value="1"/>
</dbReference>
<dbReference type="GO" id="GO:0016787">
    <property type="term" value="F:hydrolase activity"/>
    <property type="evidence" value="ECO:0007669"/>
    <property type="project" value="UniProtKB-KW"/>
</dbReference>
<evidence type="ECO:0000313" key="3">
    <source>
        <dbReference type="EMBL" id="KAL2847110.1"/>
    </source>
</evidence>